<dbReference type="Proteomes" id="UP001642464">
    <property type="component" value="Unassembled WGS sequence"/>
</dbReference>
<keyword evidence="3" id="KW-1185">Reference proteome</keyword>
<feature type="region of interest" description="Disordered" evidence="1">
    <location>
        <begin position="1"/>
        <end position="43"/>
    </location>
</feature>
<gene>
    <name evidence="2" type="ORF">SCF082_LOCUS30788</name>
</gene>
<evidence type="ECO:0000313" key="2">
    <source>
        <dbReference type="EMBL" id="CAK9057313.1"/>
    </source>
</evidence>
<feature type="compositionally biased region" description="Low complexity" evidence="1">
    <location>
        <begin position="1"/>
        <end position="28"/>
    </location>
</feature>
<reference evidence="2 3" key="1">
    <citation type="submission" date="2024-02" db="EMBL/GenBank/DDBJ databases">
        <authorList>
            <person name="Chen Y."/>
            <person name="Shah S."/>
            <person name="Dougan E. K."/>
            <person name="Thang M."/>
            <person name="Chan C."/>
        </authorList>
    </citation>
    <scope>NUCLEOTIDE SEQUENCE [LARGE SCALE GENOMIC DNA]</scope>
</reference>
<dbReference type="EMBL" id="CAXAMM010025625">
    <property type="protein sequence ID" value="CAK9057313.1"/>
    <property type="molecule type" value="Genomic_DNA"/>
</dbReference>
<evidence type="ECO:0000313" key="3">
    <source>
        <dbReference type="Proteomes" id="UP001642464"/>
    </source>
</evidence>
<accession>A0ABP0N0P5</accession>
<organism evidence="2 3">
    <name type="scientific">Durusdinium trenchii</name>
    <dbReference type="NCBI Taxonomy" id="1381693"/>
    <lineage>
        <taxon>Eukaryota</taxon>
        <taxon>Sar</taxon>
        <taxon>Alveolata</taxon>
        <taxon>Dinophyceae</taxon>
        <taxon>Suessiales</taxon>
        <taxon>Symbiodiniaceae</taxon>
        <taxon>Durusdinium</taxon>
    </lineage>
</organism>
<protein>
    <submittedName>
        <fullName evidence="2">Uncharacterized protein</fullName>
    </submittedName>
</protein>
<evidence type="ECO:0000256" key="1">
    <source>
        <dbReference type="SAM" id="MobiDB-lite"/>
    </source>
</evidence>
<sequence length="788" mass="88931">MKAAGTSLSTPSPSPSTAATTSPSVPQSVEKLKPGVPGKAPVHDDDEAAHAAALKRYHMVDARLRRLCEVKASGKCNVPPAIHQAWIKGGKSRDDLRVLLEKFDLDKEKFVSQVTKMIERKNENSEKVKSGWFTPDQMRNELKWTANDKYSSKVHKYYVEFSDTDYKKRTYTETETTTTTEEEMEVEQKFQDGMLTKMSKITDLISMVAALEDKMSPAQEAYDTFVEARMQLGGEPELHGFARMVSCRDAIRQARVTRNPSTALQRLARVPLKKSESGAHRVFKQCGQSLEIKISRVDLVSKTDFPYVRFSSWLKYLVEFDQMQQLVGVSDISTMNKVLKMFWSRFRESHPEHRMYSAEPGAPQHPEFTIPVVTHGDEGRGRKKKQLMVLSTTGALGLGTSRCHSEGPDDQADVEQLLRLNHLGNTSLTHFLSCVLPIGLYNKTPEVLDQVLDLQAQEFVELFYEGLLVQGRRYFVAVLGCKGDAPYLGKCGHFERSFTRKPTRATSRKPAVGVCHLCLAGKENFAYDVPFEDFGVLKPAWLETVGLIRPWVMDPPYQQIPFESDHAPFEKFFRFDLFHNLHLGVGKNFVSSAVCIILEMFQGLTLPQAFERLTADFRAYCQRNHEAPYHKTLQGPLFGVQGSFQETPEGATATSAINECVAGLYAESIFIESDKAEHVALQGLLFLRRYAKLAKLAFERKQNRFPLTAKGHFLHHQFLELHSQSRSRRFCVNPLLYANQMSEDFVGKPSRLARRVSPKTTEMRVLQRTFLSIRNALCSSAGGCGGKL</sequence>
<proteinExistence type="predicted"/>
<comment type="caution">
    <text evidence="2">The sequence shown here is derived from an EMBL/GenBank/DDBJ whole genome shotgun (WGS) entry which is preliminary data.</text>
</comment>
<name>A0ABP0N0P5_9DINO</name>